<feature type="region of interest" description="Disordered" evidence="1">
    <location>
        <begin position="1"/>
        <end position="20"/>
    </location>
</feature>
<name>A0ABM5J5D8_DRORH</name>
<feature type="compositionally biased region" description="Polar residues" evidence="1">
    <location>
        <begin position="1"/>
        <end position="13"/>
    </location>
</feature>
<accession>A0ABM5J5D8</accession>
<feature type="region of interest" description="Disordered" evidence="1">
    <location>
        <begin position="92"/>
        <end position="111"/>
    </location>
</feature>
<evidence type="ECO:0000256" key="1">
    <source>
        <dbReference type="SAM" id="MobiDB-lite"/>
    </source>
</evidence>
<dbReference type="GeneID" id="123037441"/>
<evidence type="ECO:0000313" key="3">
    <source>
        <dbReference type="Proteomes" id="UP001652680"/>
    </source>
</evidence>
<reference evidence="3" key="1">
    <citation type="journal article" date="2021" name="Elife">
        <title>Highly contiguous assemblies of 101 drosophilid genomes.</title>
        <authorList>
            <person name="Kim B.Y."/>
            <person name="Wang J.R."/>
            <person name="Miller D.E."/>
            <person name="Barmina O."/>
            <person name="Delaney E."/>
            <person name="Thompson A."/>
            <person name="Comeault A.A."/>
            <person name="Peede D."/>
            <person name="D'Agostino E.R."/>
            <person name="Pelaez J."/>
            <person name="Aguilar J.M."/>
            <person name="Haji D."/>
            <person name="Matsunaga T."/>
            <person name="Armstrong E.E."/>
            <person name="Zych M."/>
            <person name="Ogawa Y."/>
            <person name="Stamenkovic-Radak M."/>
            <person name="Jelic M."/>
            <person name="Veselinovic M.S."/>
            <person name="Tanaskovic M."/>
            <person name="Eric P."/>
            <person name="Gao J.J."/>
            <person name="Katoh T.K."/>
            <person name="Toda M.J."/>
            <person name="Watabe H."/>
            <person name="Watada M."/>
            <person name="Davis J.S."/>
            <person name="Moyle L.C."/>
            <person name="Manoli G."/>
            <person name="Bertolini E."/>
            <person name="Kostal V."/>
            <person name="Hawley R.S."/>
            <person name="Takahashi A."/>
            <person name="Jones C.D."/>
            <person name="Price D.K."/>
            <person name="Whiteman N."/>
            <person name="Kopp A."/>
            <person name="Matute D.R."/>
            <person name="Petrov D.A."/>
        </authorList>
    </citation>
    <scope>NUCLEOTIDE SEQUENCE [LARGE SCALE GENOMIC DNA]</scope>
</reference>
<dbReference type="Proteomes" id="UP001652680">
    <property type="component" value="Unassembled WGS sequence"/>
</dbReference>
<protein>
    <submittedName>
        <fullName evidence="2">Uncharacterized protein</fullName>
    </submittedName>
</protein>
<dbReference type="EnsemblMetazoa" id="XM_044458110.1">
    <property type="protein sequence ID" value="XP_044314045.1"/>
    <property type="gene ID" value="LOC123037441"/>
</dbReference>
<keyword evidence="3" id="KW-1185">Reference proteome</keyword>
<evidence type="ECO:0000313" key="2">
    <source>
        <dbReference type="EnsemblMetazoa" id="XP_044314045.1"/>
    </source>
</evidence>
<dbReference type="RefSeq" id="XP_044314045.1">
    <property type="nucleotide sequence ID" value="XM_044458110.1"/>
</dbReference>
<organism evidence="2 3">
    <name type="scientific">Drosophila rhopaloa</name>
    <name type="common">Fruit fly</name>
    <dbReference type="NCBI Taxonomy" id="1041015"/>
    <lineage>
        <taxon>Eukaryota</taxon>
        <taxon>Metazoa</taxon>
        <taxon>Ecdysozoa</taxon>
        <taxon>Arthropoda</taxon>
        <taxon>Hexapoda</taxon>
        <taxon>Insecta</taxon>
        <taxon>Pterygota</taxon>
        <taxon>Neoptera</taxon>
        <taxon>Endopterygota</taxon>
        <taxon>Diptera</taxon>
        <taxon>Brachycera</taxon>
        <taxon>Muscomorpha</taxon>
        <taxon>Ephydroidea</taxon>
        <taxon>Drosophilidae</taxon>
        <taxon>Drosophila</taxon>
        <taxon>Sophophora</taxon>
    </lineage>
</organism>
<reference evidence="2" key="2">
    <citation type="submission" date="2025-05" db="UniProtKB">
        <authorList>
            <consortium name="EnsemblMetazoa"/>
        </authorList>
    </citation>
    <scope>IDENTIFICATION</scope>
</reference>
<sequence>MNENNQAADSSLADQPGPGTAAFLQAIRNCRESDVEPFQGRFTDEVDFRIMAARDRVCYDKAMDRLMNSRLDREKLPEDTPLPIYLAYKEPRSVSPPSKWDKLPTKKQKIS</sequence>
<proteinExistence type="predicted"/>